<dbReference type="EMBL" id="PVEP01000008">
    <property type="protein sequence ID" value="PQV55618.1"/>
    <property type="molecule type" value="Genomic_DNA"/>
</dbReference>
<reference evidence="1 2" key="1">
    <citation type="submission" date="2018-02" db="EMBL/GenBank/DDBJ databases">
        <title>Genomic Encyclopedia of Archaeal and Bacterial Type Strains, Phase II (KMG-II): from individual species to whole genera.</title>
        <authorList>
            <person name="Goeker M."/>
        </authorList>
    </citation>
    <scope>NUCLEOTIDE SEQUENCE [LARGE SCALE GENOMIC DNA]</scope>
    <source>
        <strain evidence="1 2">DSM 18921</strain>
    </source>
</reference>
<dbReference type="Proteomes" id="UP000238338">
    <property type="component" value="Unassembled WGS sequence"/>
</dbReference>
<gene>
    <name evidence="1" type="ORF">LX70_03284</name>
</gene>
<evidence type="ECO:0000313" key="2">
    <source>
        <dbReference type="Proteomes" id="UP000238338"/>
    </source>
</evidence>
<name>A0A2S8S4F6_9RHOB</name>
<evidence type="ECO:0000313" key="1">
    <source>
        <dbReference type="EMBL" id="PQV55618.1"/>
    </source>
</evidence>
<protein>
    <submittedName>
        <fullName evidence="1">Uncharacterized protein</fullName>
    </submittedName>
</protein>
<proteinExistence type="predicted"/>
<comment type="caution">
    <text evidence="1">The sequence shown here is derived from an EMBL/GenBank/DDBJ whole genome shotgun (WGS) entry which is preliminary data.</text>
</comment>
<dbReference type="AlphaFoldDB" id="A0A2S8S4F6"/>
<keyword evidence="2" id="KW-1185">Reference proteome</keyword>
<organism evidence="1 2">
    <name type="scientific">Albidovulum denitrificans</name>
    <dbReference type="NCBI Taxonomy" id="404881"/>
    <lineage>
        <taxon>Bacteria</taxon>
        <taxon>Pseudomonadati</taxon>
        <taxon>Pseudomonadota</taxon>
        <taxon>Alphaproteobacteria</taxon>
        <taxon>Rhodobacterales</taxon>
        <taxon>Paracoccaceae</taxon>
        <taxon>Albidovulum</taxon>
    </lineage>
</organism>
<accession>A0A2S8S4F6</accession>
<sequence>MLARLAGVVTGPESVRYSPSLEDQAKALRREILDHAAAVSDAREAKERDAALREKVKGLRDARLGR</sequence>